<feature type="transmembrane region" description="Helical" evidence="1">
    <location>
        <begin position="323"/>
        <end position="343"/>
    </location>
</feature>
<accession>A0A133V3Y7</accession>
<evidence type="ECO:0000313" key="3">
    <source>
        <dbReference type="Proteomes" id="UP000070344"/>
    </source>
</evidence>
<keyword evidence="1" id="KW-0472">Membrane</keyword>
<feature type="transmembrane region" description="Helical" evidence="1">
    <location>
        <begin position="225"/>
        <end position="248"/>
    </location>
</feature>
<feature type="transmembrane region" description="Helical" evidence="1">
    <location>
        <begin position="269"/>
        <end position="293"/>
    </location>
</feature>
<sequence length="348" mass="36254">MLPELSRIFLLKRASKETLLSIALIVGALTSMMAFANGITARTEELGGTDTGSKAFLVVGGNTADCGFNDSTKRTVAFGKISTQGENIDAPVISTDLKYLERSGAELKGEMPRGDEAIVGDFLAETLGVQIGDGLVVRVNGKRLDLKIAGTVKSKTQTSTSLLVRENFFPRVGAGEKVGLTIVRPGEEEESAIKRLKDSQNLEVAPLGDVKGFIREVNQQAFSLISVWVLIGCVVVLVGSGVGAARLVEESGEELETLRSVGGGRKTSFLLMFLTVSVIAFSGSLLGVSLGIAGSQVVTTAAGWFTGGGILTPILDLHSVFEIFGLASVSAIGGGLISLANVMGGSET</sequence>
<proteinExistence type="predicted"/>
<dbReference type="Proteomes" id="UP000070344">
    <property type="component" value="Unassembled WGS sequence"/>
</dbReference>
<evidence type="ECO:0000313" key="2">
    <source>
        <dbReference type="EMBL" id="KXB01143.1"/>
    </source>
</evidence>
<evidence type="ECO:0000256" key="1">
    <source>
        <dbReference type="SAM" id="Phobius"/>
    </source>
</evidence>
<keyword evidence="1" id="KW-0812">Transmembrane</keyword>
<comment type="caution">
    <text evidence="2">The sequence shown here is derived from an EMBL/GenBank/DDBJ whole genome shotgun (WGS) entry which is preliminary data.</text>
</comment>
<gene>
    <name evidence="2" type="ORF">AKJ41_02565</name>
</gene>
<protein>
    <submittedName>
        <fullName evidence="2">Uncharacterized protein</fullName>
    </submittedName>
</protein>
<name>A0A133V3Y7_9EURY</name>
<dbReference type="AlphaFoldDB" id="A0A133V3Y7"/>
<dbReference type="EMBL" id="LHXV01000024">
    <property type="protein sequence ID" value="KXB01143.1"/>
    <property type="molecule type" value="Genomic_DNA"/>
</dbReference>
<keyword evidence="1" id="KW-1133">Transmembrane helix</keyword>
<keyword evidence="3" id="KW-1185">Reference proteome</keyword>
<organism evidence="2 3">
    <name type="scientific">candidate division MSBL1 archaeon SCGC-AAA259O05</name>
    <dbReference type="NCBI Taxonomy" id="1698271"/>
    <lineage>
        <taxon>Archaea</taxon>
        <taxon>Methanobacteriati</taxon>
        <taxon>Methanobacteriota</taxon>
        <taxon>candidate division MSBL1</taxon>
    </lineage>
</organism>
<reference evidence="2 3" key="1">
    <citation type="journal article" date="2016" name="Sci. Rep.">
        <title>Metabolic traits of an uncultured archaeal lineage -MSBL1- from brine pools of the Red Sea.</title>
        <authorList>
            <person name="Mwirichia R."/>
            <person name="Alam I."/>
            <person name="Rashid M."/>
            <person name="Vinu M."/>
            <person name="Ba-Alawi W."/>
            <person name="Anthony Kamau A."/>
            <person name="Kamanda Ngugi D."/>
            <person name="Goker M."/>
            <person name="Klenk H.P."/>
            <person name="Bajic V."/>
            <person name="Stingl U."/>
        </authorList>
    </citation>
    <scope>NUCLEOTIDE SEQUENCE [LARGE SCALE GENOMIC DNA]</scope>
    <source>
        <strain evidence="2">SCGC-AAA259O05</strain>
    </source>
</reference>